<dbReference type="HAMAP" id="MF_00422">
    <property type="entry name" value="SecE"/>
    <property type="match status" value="1"/>
</dbReference>
<name>A0A917K1A5_9GAMM</name>
<reference evidence="10" key="1">
    <citation type="journal article" date="2014" name="Int. J. Syst. Evol. Microbiol.">
        <title>Complete genome sequence of Corynebacterium casei LMG S-19264T (=DSM 44701T), isolated from a smear-ripened cheese.</title>
        <authorList>
            <consortium name="US DOE Joint Genome Institute (JGI-PGF)"/>
            <person name="Walter F."/>
            <person name="Albersmeier A."/>
            <person name="Kalinowski J."/>
            <person name="Ruckert C."/>
        </authorList>
    </citation>
    <scope>NUCLEOTIDE SEQUENCE</scope>
    <source>
        <strain evidence="10">JCM 30804</strain>
    </source>
</reference>
<keyword evidence="3 9" id="KW-1003">Cell membrane</keyword>
<evidence type="ECO:0000256" key="5">
    <source>
        <dbReference type="ARBA" id="ARBA00022927"/>
    </source>
</evidence>
<keyword evidence="7 9" id="KW-0811">Translocation</keyword>
<dbReference type="GO" id="GO:0006605">
    <property type="term" value="P:protein targeting"/>
    <property type="evidence" value="ECO:0007669"/>
    <property type="project" value="UniProtKB-UniRule"/>
</dbReference>
<dbReference type="RefSeq" id="WP_188923044.1">
    <property type="nucleotide sequence ID" value="NZ_BMPZ01000017.1"/>
</dbReference>
<comment type="function">
    <text evidence="9">Essential subunit of the Sec protein translocation channel SecYEG. Clamps together the 2 halves of SecY. May contact the channel plug during translocation.</text>
</comment>
<dbReference type="NCBIfam" id="TIGR00964">
    <property type="entry name" value="secE_bact"/>
    <property type="match status" value="1"/>
</dbReference>
<proteinExistence type="inferred from homology"/>
<keyword evidence="11" id="KW-1185">Reference proteome</keyword>
<feature type="transmembrane region" description="Helical" evidence="9">
    <location>
        <begin position="15"/>
        <end position="35"/>
    </location>
</feature>
<comment type="caution">
    <text evidence="9">Lacks conserved residue(s) required for the propagation of feature annotation.</text>
</comment>
<keyword evidence="5 9" id="KW-0653">Protein transport</keyword>
<evidence type="ECO:0000256" key="8">
    <source>
        <dbReference type="ARBA" id="ARBA00023136"/>
    </source>
</evidence>
<dbReference type="PROSITE" id="PS01067">
    <property type="entry name" value="SECE_SEC61G"/>
    <property type="match status" value="1"/>
</dbReference>
<sequence length="124" mass="13485">MTTNTEDQGSNSLDIVKWGLVVILLAAAIFGNQYYSDESVLIRAISVVVTFVVAGFIALQTEKGKQAMSFARESHIEVRKVVWPTRQEALNTTFVVLAATGVMALVLWGLDSLLMVIVNLITGV</sequence>
<dbReference type="PANTHER" id="PTHR33910">
    <property type="entry name" value="PROTEIN TRANSLOCASE SUBUNIT SECE"/>
    <property type="match status" value="1"/>
</dbReference>
<dbReference type="GO" id="GO:0008320">
    <property type="term" value="F:protein transmembrane transporter activity"/>
    <property type="evidence" value="ECO:0007669"/>
    <property type="project" value="UniProtKB-UniRule"/>
</dbReference>
<dbReference type="EMBL" id="BMPZ01000017">
    <property type="protein sequence ID" value="GGI93236.1"/>
    <property type="molecule type" value="Genomic_DNA"/>
</dbReference>
<dbReference type="GO" id="GO:0065002">
    <property type="term" value="P:intracellular protein transmembrane transport"/>
    <property type="evidence" value="ECO:0007669"/>
    <property type="project" value="UniProtKB-UniRule"/>
</dbReference>
<dbReference type="InterPro" id="IPR005807">
    <property type="entry name" value="SecE_bac"/>
</dbReference>
<feature type="transmembrane region" description="Helical" evidence="9">
    <location>
        <begin position="41"/>
        <end position="59"/>
    </location>
</feature>
<dbReference type="PANTHER" id="PTHR33910:SF1">
    <property type="entry name" value="PROTEIN TRANSLOCASE SUBUNIT SECE"/>
    <property type="match status" value="1"/>
</dbReference>
<dbReference type="PRINTS" id="PR01650">
    <property type="entry name" value="SECETRNLCASE"/>
</dbReference>
<dbReference type="Gene3D" id="1.20.5.1030">
    <property type="entry name" value="Preprotein translocase secy subunit"/>
    <property type="match status" value="1"/>
</dbReference>
<dbReference type="AlphaFoldDB" id="A0A917K1A5"/>
<keyword evidence="2 9" id="KW-0813">Transport</keyword>
<dbReference type="Pfam" id="PF00584">
    <property type="entry name" value="SecE"/>
    <property type="match status" value="1"/>
</dbReference>
<dbReference type="Proteomes" id="UP000613743">
    <property type="component" value="Unassembled WGS sequence"/>
</dbReference>
<comment type="similarity">
    <text evidence="9">Belongs to the SecE/SEC61-gamma family.</text>
</comment>
<dbReference type="GO" id="GO:0005886">
    <property type="term" value="C:plasma membrane"/>
    <property type="evidence" value="ECO:0007669"/>
    <property type="project" value="UniProtKB-UniRule"/>
</dbReference>
<evidence type="ECO:0000256" key="4">
    <source>
        <dbReference type="ARBA" id="ARBA00022692"/>
    </source>
</evidence>
<evidence type="ECO:0000256" key="7">
    <source>
        <dbReference type="ARBA" id="ARBA00023010"/>
    </source>
</evidence>
<organism evidence="10 11">
    <name type="scientific">Shewanella gelidii</name>
    <dbReference type="NCBI Taxonomy" id="1642821"/>
    <lineage>
        <taxon>Bacteria</taxon>
        <taxon>Pseudomonadati</taxon>
        <taxon>Pseudomonadota</taxon>
        <taxon>Gammaproteobacteria</taxon>
        <taxon>Alteromonadales</taxon>
        <taxon>Shewanellaceae</taxon>
        <taxon>Shewanella</taxon>
    </lineage>
</organism>
<evidence type="ECO:0000256" key="3">
    <source>
        <dbReference type="ARBA" id="ARBA00022475"/>
    </source>
</evidence>
<comment type="caution">
    <text evidence="10">The sequence shown here is derived from an EMBL/GenBank/DDBJ whole genome shotgun (WGS) entry which is preliminary data.</text>
</comment>
<keyword evidence="8 9" id="KW-0472">Membrane</keyword>
<evidence type="ECO:0000256" key="2">
    <source>
        <dbReference type="ARBA" id="ARBA00022448"/>
    </source>
</evidence>
<dbReference type="NCBIfam" id="NF004372">
    <property type="entry name" value="PRK05740.1-2"/>
    <property type="match status" value="1"/>
</dbReference>
<keyword evidence="4 9" id="KW-0812">Transmembrane</keyword>
<feature type="transmembrane region" description="Helical" evidence="9">
    <location>
        <begin position="89"/>
        <end position="110"/>
    </location>
</feature>
<protein>
    <recommendedName>
        <fullName evidence="9">Protein translocase subunit SecE</fullName>
    </recommendedName>
</protein>
<dbReference type="InterPro" id="IPR038379">
    <property type="entry name" value="SecE_sf"/>
</dbReference>
<gene>
    <name evidence="9 10" type="primary">secE</name>
    <name evidence="10" type="ORF">GCM10009332_33150</name>
</gene>
<evidence type="ECO:0000256" key="1">
    <source>
        <dbReference type="ARBA" id="ARBA00004370"/>
    </source>
</evidence>
<reference evidence="10" key="2">
    <citation type="submission" date="2020-09" db="EMBL/GenBank/DDBJ databases">
        <authorList>
            <person name="Sun Q."/>
            <person name="Ohkuma M."/>
        </authorList>
    </citation>
    <scope>NUCLEOTIDE SEQUENCE</scope>
    <source>
        <strain evidence="10">JCM 30804</strain>
    </source>
</reference>
<comment type="subunit">
    <text evidence="9">Component of the Sec protein translocase complex. Heterotrimer consisting of SecY, SecE and SecG subunits. The heterotrimers can form oligomers, although 1 heterotrimer is thought to be able to translocate proteins. Interacts with the ribosome. Interacts with SecDF, and other proteins may be involved. Interacts with SecA.</text>
</comment>
<evidence type="ECO:0000256" key="6">
    <source>
        <dbReference type="ARBA" id="ARBA00022989"/>
    </source>
</evidence>
<keyword evidence="6 9" id="KW-1133">Transmembrane helix</keyword>
<comment type="subcellular location">
    <subcellularLocation>
        <location evidence="1">Membrane</location>
    </subcellularLocation>
</comment>
<evidence type="ECO:0000313" key="10">
    <source>
        <dbReference type="EMBL" id="GGI93236.1"/>
    </source>
</evidence>
<dbReference type="GO" id="GO:0043952">
    <property type="term" value="P:protein transport by the Sec complex"/>
    <property type="evidence" value="ECO:0007669"/>
    <property type="project" value="UniProtKB-UniRule"/>
</dbReference>
<dbReference type="InterPro" id="IPR001901">
    <property type="entry name" value="Translocase_SecE/Sec61-g"/>
</dbReference>
<evidence type="ECO:0000313" key="11">
    <source>
        <dbReference type="Proteomes" id="UP000613743"/>
    </source>
</evidence>
<evidence type="ECO:0000256" key="9">
    <source>
        <dbReference type="HAMAP-Rule" id="MF_00422"/>
    </source>
</evidence>
<accession>A0A917K1A5</accession>
<dbReference type="GO" id="GO:0009306">
    <property type="term" value="P:protein secretion"/>
    <property type="evidence" value="ECO:0007669"/>
    <property type="project" value="UniProtKB-UniRule"/>
</dbReference>